<protein>
    <submittedName>
        <fullName evidence="1">Uncharacterized protein</fullName>
    </submittedName>
</protein>
<feature type="non-terminal residue" evidence="1">
    <location>
        <position position="1"/>
    </location>
</feature>
<sequence length="77" mass="8954">WIFEDIHKSFSIFIWPCLLRKVANYSVPRHLSSYGGVFLSQSSNFCWLLLVGPESPEWAPFGINYQPRIFNYGKARA</sequence>
<gene>
    <name evidence="1" type="ORF">TorRG33x02_236400</name>
</gene>
<keyword evidence="2" id="KW-1185">Reference proteome</keyword>
<name>A0A2P5E0T2_TREOI</name>
<dbReference type="Proteomes" id="UP000237000">
    <property type="component" value="Unassembled WGS sequence"/>
</dbReference>
<organism evidence="1 2">
    <name type="scientific">Trema orientale</name>
    <name type="common">Charcoal tree</name>
    <name type="synonym">Celtis orientalis</name>
    <dbReference type="NCBI Taxonomy" id="63057"/>
    <lineage>
        <taxon>Eukaryota</taxon>
        <taxon>Viridiplantae</taxon>
        <taxon>Streptophyta</taxon>
        <taxon>Embryophyta</taxon>
        <taxon>Tracheophyta</taxon>
        <taxon>Spermatophyta</taxon>
        <taxon>Magnoliopsida</taxon>
        <taxon>eudicotyledons</taxon>
        <taxon>Gunneridae</taxon>
        <taxon>Pentapetalae</taxon>
        <taxon>rosids</taxon>
        <taxon>fabids</taxon>
        <taxon>Rosales</taxon>
        <taxon>Cannabaceae</taxon>
        <taxon>Trema</taxon>
    </lineage>
</organism>
<dbReference type="AlphaFoldDB" id="A0A2P5E0T2"/>
<proteinExistence type="predicted"/>
<reference evidence="2" key="1">
    <citation type="submission" date="2016-06" db="EMBL/GenBank/DDBJ databases">
        <title>Parallel loss of symbiosis genes in relatives of nitrogen-fixing non-legume Parasponia.</title>
        <authorList>
            <person name="Van Velzen R."/>
            <person name="Holmer R."/>
            <person name="Bu F."/>
            <person name="Rutten L."/>
            <person name="Van Zeijl A."/>
            <person name="Liu W."/>
            <person name="Santuari L."/>
            <person name="Cao Q."/>
            <person name="Sharma T."/>
            <person name="Shen D."/>
            <person name="Roswanjaya Y."/>
            <person name="Wardhani T."/>
            <person name="Kalhor M.S."/>
            <person name="Jansen J."/>
            <person name="Van den Hoogen J."/>
            <person name="Gungor B."/>
            <person name="Hartog M."/>
            <person name="Hontelez J."/>
            <person name="Verver J."/>
            <person name="Yang W.-C."/>
            <person name="Schijlen E."/>
            <person name="Repin R."/>
            <person name="Schilthuizen M."/>
            <person name="Schranz E."/>
            <person name="Heidstra R."/>
            <person name="Miyata K."/>
            <person name="Fedorova E."/>
            <person name="Kohlen W."/>
            <person name="Bisseling T."/>
            <person name="Smit S."/>
            <person name="Geurts R."/>
        </authorList>
    </citation>
    <scope>NUCLEOTIDE SEQUENCE [LARGE SCALE GENOMIC DNA]</scope>
    <source>
        <strain evidence="2">cv. RG33-2</strain>
    </source>
</reference>
<evidence type="ECO:0000313" key="1">
    <source>
        <dbReference type="EMBL" id="PON79128.1"/>
    </source>
</evidence>
<accession>A0A2P5E0T2</accession>
<comment type="caution">
    <text evidence="1">The sequence shown here is derived from an EMBL/GenBank/DDBJ whole genome shotgun (WGS) entry which is preliminary data.</text>
</comment>
<evidence type="ECO:0000313" key="2">
    <source>
        <dbReference type="Proteomes" id="UP000237000"/>
    </source>
</evidence>
<dbReference type="EMBL" id="JXTC01000237">
    <property type="protein sequence ID" value="PON79128.1"/>
    <property type="molecule type" value="Genomic_DNA"/>
</dbReference>
<dbReference type="InParanoid" id="A0A2P5E0T2"/>